<keyword evidence="1" id="KW-0472">Membrane</keyword>
<organism evidence="2 3">
    <name type="scientific">Aspergillus tubingensis (strain CBS 134.48)</name>
    <dbReference type="NCBI Taxonomy" id="767770"/>
    <lineage>
        <taxon>Eukaryota</taxon>
        <taxon>Fungi</taxon>
        <taxon>Dikarya</taxon>
        <taxon>Ascomycota</taxon>
        <taxon>Pezizomycotina</taxon>
        <taxon>Eurotiomycetes</taxon>
        <taxon>Eurotiomycetidae</taxon>
        <taxon>Eurotiales</taxon>
        <taxon>Aspergillaceae</taxon>
        <taxon>Aspergillus</taxon>
        <taxon>Aspergillus subgen. Circumdati</taxon>
    </lineage>
</organism>
<name>A0A1L9NEE2_ASPTC</name>
<evidence type="ECO:0000256" key="1">
    <source>
        <dbReference type="SAM" id="Phobius"/>
    </source>
</evidence>
<evidence type="ECO:0000313" key="3">
    <source>
        <dbReference type="Proteomes" id="UP000184304"/>
    </source>
</evidence>
<gene>
    <name evidence="2" type="ORF">ASPTUDRAFT_51818</name>
</gene>
<feature type="transmembrane region" description="Helical" evidence="1">
    <location>
        <begin position="20"/>
        <end position="40"/>
    </location>
</feature>
<reference evidence="3" key="1">
    <citation type="journal article" date="2017" name="Genome Biol.">
        <title>Comparative genomics reveals high biological diversity and specific adaptations in the industrially and medically important fungal genus Aspergillus.</title>
        <authorList>
            <person name="de Vries R.P."/>
            <person name="Riley R."/>
            <person name="Wiebenga A."/>
            <person name="Aguilar-Osorio G."/>
            <person name="Amillis S."/>
            <person name="Uchima C.A."/>
            <person name="Anderluh G."/>
            <person name="Asadollahi M."/>
            <person name="Askin M."/>
            <person name="Barry K."/>
            <person name="Battaglia E."/>
            <person name="Bayram O."/>
            <person name="Benocci T."/>
            <person name="Braus-Stromeyer S.A."/>
            <person name="Caldana C."/>
            <person name="Canovas D."/>
            <person name="Cerqueira G.C."/>
            <person name="Chen F."/>
            <person name="Chen W."/>
            <person name="Choi C."/>
            <person name="Clum A."/>
            <person name="Dos Santos R.A."/>
            <person name="Damasio A.R."/>
            <person name="Diallinas G."/>
            <person name="Emri T."/>
            <person name="Fekete E."/>
            <person name="Flipphi M."/>
            <person name="Freyberg S."/>
            <person name="Gallo A."/>
            <person name="Gournas C."/>
            <person name="Habgood R."/>
            <person name="Hainaut M."/>
            <person name="Harispe M.L."/>
            <person name="Henrissat B."/>
            <person name="Hilden K.S."/>
            <person name="Hope R."/>
            <person name="Hossain A."/>
            <person name="Karabika E."/>
            <person name="Karaffa L."/>
            <person name="Karanyi Z."/>
            <person name="Krasevec N."/>
            <person name="Kuo A."/>
            <person name="Kusch H."/>
            <person name="LaButti K."/>
            <person name="Lagendijk E.L."/>
            <person name="Lapidus A."/>
            <person name="Levasseur A."/>
            <person name="Lindquist E."/>
            <person name="Lipzen A."/>
            <person name="Logrieco A.F."/>
            <person name="MacCabe A."/>
            <person name="Maekelae M.R."/>
            <person name="Malavazi I."/>
            <person name="Melin P."/>
            <person name="Meyer V."/>
            <person name="Mielnichuk N."/>
            <person name="Miskei M."/>
            <person name="Molnar A.P."/>
            <person name="Mule G."/>
            <person name="Ngan C.Y."/>
            <person name="Orejas M."/>
            <person name="Orosz E."/>
            <person name="Ouedraogo J.P."/>
            <person name="Overkamp K.M."/>
            <person name="Park H.-S."/>
            <person name="Perrone G."/>
            <person name="Piumi F."/>
            <person name="Punt P.J."/>
            <person name="Ram A.F."/>
            <person name="Ramon A."/>
            <person name="Rauscher S."/>
            <person name="Record E."/>
            <person name="Riano-Pachon D.M."/>
            <person name="Robert V."/>
            <person name="Roehrig J."/>
            <person name="Ruller R."/>
            <person name="Salamov A."/>
            <person name="Salih N.S."/>
            <person name="Samson R.A."/>
            <person name="Sandor E."/>
            <person name="Sanguinetti M."/>
            <person name="Schuetze T."/>
            <person name="Sepcic K."/>
            <person name="Shelest E."/>
            <person name="Sherlock G."/>
            <person name="Sophianopoulou V."/>
            <person name="Squina F.M."/>
            <person name="Sun H."/>
            <person name="Susca A."/>
            <person name="Todd R.B."/>
            <person name="Tsang A."/>
            <person name="Unkles S.E."/>
            <person name="van de Wiele N."/>
            <person name="van Rossen-Uffink D."/>
            <person name="Oliveira J.V."/>
            <person name="Vesth T.C."/>
            <person name="Visser J."/>
            <person name="Yu J.-H."/>
            <person name="Zhou M."/>
            <person name="Andersen M.R."/>
            <person name="Archer D.B."/>
            <person name="Baker S.E."/>
            <person name="Benoit I."/>
            <person name="Brakhage A.A."/>
            <person name="Braus G.H."/>
            <person name="Fischer R."/>
            <person name="Frisvad J.C."/>
            <person name="Goldman G.H."/>
            <person name="Houbraken J."/>
            <person name="Oakley B."/>
            <person name="Pocsi I."/>
            <person name="Scazzocchio C."/>
            <person name="Seiboth B."/>
            <person name="vanKuyk P.A."/>
            <person name="Wortman J."/>
            <person name="Dyer P.S."/>
            <person name="Grigoriev I.V."/>
        </authorList>
    </citation>
    <scope>NUCLEOTIDE SEQUENCE [LARGE SCALE GENOMIC DNA]</scope>
    <source>
        <strain evidence="3">CBS 134.48</strain>
    </source>
</reference>
<dbReference type="VEuPathDB" id="FungiDB:ASPTUDRAFT_51818"/>
<protein>
    <submittedName>
        <fullName evidence="2">Uncharacterized protein</fullName>
    </submittedName>
</protein>
<keyword evidence="1" id="KW-1133">Transmembrane helix</keyword>
<dbReference type="EMBL" id="KV878182">
    <property type="protein sequence ID" value="OJI87660.1"/>
    <property type="molecule type" value="Genomic_DNA"/>
</dbReference>
<keyword evidence="3" id="KW-1185">Reference proteome</keyword>
<sequence>MPNHFHVELRCQATCNRSPLCVFVCVYVSVSNFSALFVSFKVRCVYVAITYIHLQEVNSHSSGTVIDKQGKSELHASLSTSVSNGRFAKTPSQLECLVTTDYRTCEV</sequence>
<accession>A0A1L9NEE2</accession>
<dbReference type="Proteomes" id="UP000184304">
    <property type="component" value="Unassembled WGS sequence"/>
</dbReference>
<keyword evidence="1" id="KW-0812">Transmembrane</keyword>
<dbReference type="AlphaFoldDB" id="A0A1L9NEE2"/>
<evidence type="ECO:0000313" key="2">
    <source>
        <dbReference type="EMBL" id="OJI87660.1"/>
    </source>
</evidence>
<proteinExistence type="predicted"/>